<reference evidence="4 5" key="1">
    <citation type="submission" date="2023-11" db="EMBL/GenBank/DDBJ databases">
        <authorList>
            <person name="Hedman E."/>
            <person name="Englund M."/>
            <person name="Stromberg M."/>
            <person name="Nyberg Akerstrom W."/>
            <person name="Nylinder S."/>
            <person name="Jareborg N."/>
            <person name="Kallberg Y."/>
            <person name="Kronander E."/>
        </authorList>
    </citation>
    <scope>NUCLEOTIDE SEQUENCE [LARGE SCALE GENOMIC DNA]</scope>
</reference>
<dbReference type="InterPro" id="IPR029058">
    <property type="entry name" value="AB_hydrolase_fold"/>
</dbReference>
<evidence type="ECO:0000256" key="1">
    <source>
        <dbReference type="ARBA" id="ARBA00008645"/>
    </source>
</evidence>
<organism evidence="4 5">
    <name type="scientific">Parnassius mnemosyne</name>
    <name type="common">clouded apollo</name>
    <dbReference type="NCBI Taxonomy" id="213953"/>
    <lineage>
        <taxon>Eukaryota</taxon>
        <taxon>Metazoa</taxon>
        <taxon>Ecdysozoa</taxon>
        <taxon>Arthropoda</taxon>
        <taxon>Hexapoda</taxon>
        <taxon>Insecta</taxon>
        <taxon>Pterygota</taxon>
        <taxon>Neoptera</taxon>
        <taxon>Endopterygota</taxon>
        <taxon>Lepidoptera</taxon>
        <taxon>Glossata</taxon>
        <taxon>Ditrysia</taxon>
        <taxon>Papilionoidea</taxon>
        <taxon>Papilionidae</taxon>
        <taxon>Parnassiinae</taxon>
        <taxon>Parnassini</taxon>
        <taxon>Parnassius</taxon>
        <taxon>Driopa</taxon>
    </lineage>
</organism>
<evidence type="ECO:0000259" key="3">
    <source>
        <dbReference type="Pfam" id="PF00561"/>
    </source>
</evidence>
<protein>
    <recommendedName>
        <fullName evidence="3">AB hydrolase-1 domain-containing protein</fullName>
    </recommendedName>
</protein>
<dbReference type="InterPro" id="IPR000073">
    <property type="entry name" value="AB_hydrolase_1"/>
</dbReference>
<dbReference type="GO" id="GO:0016020">
    <property type="term" value="C:membrane"/>
    <property type="evidence" value="ECO:0007669"/>
    <property type="project" value="TreeGrafter"/>
</dbReference>
<dbReference type="GO" id="GO:0016787">
    <property type="term" value="F:hydrolase activity"/>
    <property type="evidence" value="ECO:0007669"/>
    <property type="project" value="UniProtKB-KW"/>
</dbReference>
<dbReference type="InterPro" id="IPR050266">
    <property type="entry name" value="AB_hydrolase_sf"/>
</dbReference>
<dbReference type="PANTHER" id="PTHR43798">
    <property type="entry name" value="MONOACYLGLYCEROL LIPASE"/>
    <property type="match status" value="1"/>
</dbReference>
<evidence type="ECO:0000313" key="5">
    <source>
        <dbReference type="Proteomes" id="UP001314205"/>
    </source>
</evidence>
<feature type="domain" description="AB hydrolase-1" evidence="3">
    <location>
        <begin position="44"/>
        <end position="301"/>
    </location>
</feature>
<dbReference type="Gene3D" id="3.40.50.1820">
    <property type="entry name" value="alpha/beta hydrolase"/>
    <property type="match status" value="1"/>
</dbReference>
<keyword evidence="2" id="KW-0378">Hydrolase</keyword>
<dbReference type="Proteomes" id="UP001314205">
    <property type="component" value="Unassembled WGS sequence"/>
</dbReference>
<proteinExistence type="inferred from homology"/>
<dbReference type="PANTHER" id="PTHR43798:SF14">
    <property type="entry name" value="SERINE HYDROLASE-LIKE PROTEIN DDB_G0286239"/>
    <property type="match status" value="1"/>
</dbReference>
<comment type="similarity">
    <text evidence="1">Belongs to the AB hydrolase superfamily.</text>
</comment>
<dbReference type="EMBL" id="CAVLGL010000013">
    <property type="protein sequence ID" value="CAK1580531.1"/>
    <property type="molecule type" value="Genomic_DNA"/>
</dbReference>
<accession>A0AAV1KFK2</accession>
<keyword evidence="5" id="KW-1185">Reference proteome</keyword>
<comment type="caution">
    <text evidence="4">The sequence shown here is derived from an EMBL/GenBank/DDBJ whole genome shotgun (WGS) entry which is preliminary data.</text>
</comment>
<evidence type="ECO:0000313" key="4">
    <source>
        <dbReference type="EMBL" id="CAK1580531.1"/>
    </source>
</evidence>
<dbReference type="SUPFAM" id="SSF53474">
    <property type="entry name" value="alpha/beta-Hydrolases"/>
    <property type="match status" value="1"/>
</dbReference>
<gene>
    <name evidence="4" type="ORF">PARMNEM_LOCUS2317</name>
</gene>
<sequence>MKLYKVLCYCKTAMKSLKATETAVTIKAPWGNLTALTWGEPTSPPVLLCPGRMEPCTAFRPLVLSLPAKFFYVAIDLPGNGWSDPLPLGVRFTVLDLVPSVLTVVEHFKWEKFVYIGHSLGAAVGKFFNIAYPGRVTRFVELDPVPAYFNSKTIGLKEWYHMYYGNYYKKDNYIKHNAGTETAPRYSYEKIKQLVQNVQCLTEEALKHQLERMIEPAGDGLYRFTYDQRMKNVTLLPFPADFLKKIYTESKTPTFAILASNVVQLGAYKDVAFLTDKTAWPNKNFKFKIVPGGHDVHLNDPDCMAEDISKFLLEDVKSKL</sequence>
<name>A0AAV1KFK2_9NEOP</name>
<dbReference type="AlphaFoldDB" id="A0AAV1KFK2"/>
<evidence type="ECO:0000256" key="2">
    <source>
        <dbReference type="ARBA" id="ARBA00022801"/>
    </source>
</evidence>
<dbReference type="Pfam" id="PF00561">
    <property type="entry name" value="Abhydrolase_1"/>
    <property type="match status" value="1"/>
</dbReference>